<evidence type="ECO:0000256" key="2">
    <source>
        <dbReference type="ARBA" id="ARBA00012438"/>
    </source>
</evidence>
<organism evidence="8">
    <name type="scientific">hydrothermal vent metagenome</name>
    <dbReference type="NCBI Taxonomy" id="652676"/>
    <lineage>
        <taxon>unclassified sequences</taxon>
        <taxon>metagenomes</taxon>
        <taxon>ecological metagenomes</taxon>
    </lineage>
</organism>
<dbReference type="InterPro" id="IPR036890">
    <property type="entry name" value="HATPase_C_sf"/>
</dbReference>
<feature type="non-terminal residue" evidence="8">
    <location>
        <position position="1"/>
    </location>
</feature>
<sequence length="168" mass="18454">LGSGRMEFHFDELALMPIIEEAVTENAAIAKKHAVQCIITRHPDEVWVRADYQRLLQVLGNLLSNACKFSPRDSTVEISITRREERIRIDIRDQGPGIAEELRPRLFMKFVQGDTGNTRQTGGTGLGLCISKAIMERHGGEIGFTPAAGTGTIFYLEIAEVGAASGNE</sequence>
<dbReference type="SMART" id="SM00387">
    <property type="entry name" value="HATPase_c"/>
    <property type="match status" value="1"/>
</dbReference>
<evidence type="ECO:0000259" key="7">
    <source>
        <dbReference type="PROSITE" id="PS50109"/>
    </source>
</evidence>
<evidence type="ECO:0000256" key="5">
    <source>
        <dbReference type="ARBA" id="ARBA00022777"/>
    </source>
</evidence>
<keyword evidence="3" id="KW-0597">Phosphoprotein</keyword>
<gene>
    <name evidence="8" type="ORF">MNBD_GAMMA20-2255</name>
</gene>
<reference evidence="8" key="1">
    <citation type="submission" date="2018-06" db="EMBL/GenBank/DDBJ databases">
        <authorList>
            <person name="Zhirakovskaya E."/>
        </authorList>
    </citation>
    <scope>NUCLEOTIDE SEQUENCE</scope>
</reference>
<dbReference type="PRINTS" id="PR00344">
    <property type="entry name" value="BCTRLSENSOR"/>
</dbReference>
<comment type="catalytic activity">
    <reaction evidence="1">
        <text>ATP + protein L-histidine = ADP + protein N-phospho-L-histidine.</text>
        <dbReference type="EC" id="2.7.13.3"/>
    </reaction>
</comment>
<evidence type="ECO:0000256" key="1">
    <source>
        <dbReference type="ARBA" id="ARBA00000085"/>
    </source>
</evidence>
<accession>A0A3B1AAQ9</accession>
<dbReference type="SUPFAM" id="SSF55874">
    <property type="entry name" value="ATPase domain of HSP90 chaperone/DNA topoisomerase II/histidine kinase"/>
    <property type="match status" value="1"/>
</dbReference>
<dbReference type="InterPro" id="IPR003594">
    <property type="entry name" value="HATPase_dom"/>
</dbReference>
<name>A0A3B1AAQ9_9ZZZZ</name>
<dbReference type="FunFam" id="3.30.565.10:FF:000006">
    <property type="entry name" value="Sensor histidine kinase WalK"/>
    <property type="match status" value="1"/>
</dbReference>
<dbReference type="PROSITE" id="PS50109">
    <property type="entry name" value="HIS_KIN"/>
    <property type="match status" value="1"/>
</dbReference>
<dbReference type="Pfam" id="PF02518">
    <property type="entry name" value="HATPase_c"/>
    <property type="match status" value="1"/>
</dbReference>
<feature type="domain" description="Histidine kinase" evidence="7">
    <location>
        <begin position="1"/>
        <end position="162"/>
    </location>
</feature>
<proteinExistence type="predicted"/>
<keyword evidence="4" id="KW-0808">Transferase</keyword>
<dbReference type="GO" id="GO:0000160">
    <property type="term" value="P:phosphorelay signal transduction system"/>
    <property type="evidence" value="ECO:0007669"/>
    <property type="project" value="UniProtKB-KW"/>
</dbReference>
<dbReference type="PANTHER" id="PTHR43711:SF1">
    <property type="entry name" value="HISTIDINE KINASE 1"/>
    <property type="match status" value="1"/>
</dbReference>
<dbReference type="GO" id="GO:0004673">
    <property type="term" value="F:protein histidine kinase activity"/>
    <property type="evidence" value="ECO:0007669"/>
    <property type="project" value="UniProtKB-EC"/>
</dbReference>
<dbReference type="EC" id="2.7.13.3" evidence="2"/>
<protein>
    <recommendedName>
        <fullName evidence="2">histidine kinase</fullName>
        <ecNumber evidence="2">2.7.13.3</ecNumber>
    </recommendedName>
</protein>
<evidence type="ECO:0000256" key="4">
    <source>
        <dbReference type="ARBA" id="ARBA00022679"/>
    </source>
</evidence>
<keyword evidence="6" id="KW-0902">Two-component regulatory system</keyword>
<dbReference type="PANTHER" id="PTHR43711">
    <property type="entry name" value="TWO-COMPONENT HISTIDINE KINASE"/>
    <property type="match status" value="1"/>
</dbReference>
<keyword evidence="5" id="KW-0418">Kinase</keyword>
<dbReference type="InterPro" id="IPR005467">
    <property type="entry name" value="His_kinase_dom"/>
</dbReference>
<evidence type="ECO:0000313" key="8">
    <source>
        <dbReference type="EMBL" id="VAW95319.1"/>
    </source>
</evidence>
<dbReference type="Gene3D" id="3.30.565.10">
    <property type="entry name" value="Histidine kinase-like ATPase, C-terminal domain"/>
    <property type="match status" value="1"/>
</dbReference>
<dbReference type="EMBL" id="UOFU01000070">
    <property type="protein sequence ID" value="VAW95319.1"/>
    <property type="molecule type" value="Genomic_DNA"/>
</dbReference>
<dbReference type="AlphaFoldDB" id="A0A3B1AAQ9"/>
<evidence type="ECO:0000256" key="3">
    <source>
        <dbReference type="ARBA" id="ARBA00022553"/>
    </source>
</evidence>
<evidence type="ECO:0000256" key="6">
    <source>
        <dbReference type="ARBA" id="ARBA00023012"/>
    </source>
</evidence>
<dbReference type="InterPro" id="IPR050736">
    <property type="entry name" value="Sensor_HK_Regulatory"/>
</dbReference>
<dbReference type="InterPro" id="IPR004358">
    <property type="entry name" value="Sig_transdc_His_kin-like_C"/>
</dbReference>